<dbReference type="AlphaFoldDB" id="A0A843UAG9"/>
<dbReference type="PANTHER" id="PTHR46033:SF8">
    <property type="entry name" value="PROTEIN MAINTENANCE OF MERISTEMS-LIKE"/>
    <property type="match status" value="1"/>
</dbReference>
<dbReference type="Proteomes" id="UP000652761">
    <property type="component" value="Unassembled WGS sequence"/>
</dbReference>
<evidence type="ECO:0000313" key="4">
    <source>
        <dbReference type="Proteomes" id="UP000652761"/>
    </source>
</evidence>
<evidence type="ECO:0000256" key="1">
    <source>
        <dbReference type="SAM" id="Coils"/>
    </source>
</evidence>
<dbReference type="OrthoDB" id="600090at2759"/>
<dbReference type="InterPro" id="IPR044824">
    <property type="entry name" value="MAIN-like"/>
</dbReference>
<dbReference type="InterPro" id="IPR019557">
    <property type="entry name" value="AminoTfrase-like_pln_mobile"/>
</dbReference>
<proteinExistence type="predicted"/>
<comment type="caution">
    <text evidence="3">The sequence shown here is derived from an EMBL/GenBank/DDBJ whole genome shotgun (WGS) entry which is preliminary data.</text>
</comment>
<evidence type="ECO:0000259" key="2">
    <source>
        <dbReference type="Pfam" id="PF10536"/>
    </source>
</evidence>
<gene>
    <name evidence="3" type="ORF">Taro_012924</name>
</gene>
<reference evidence="3" key="1">
    <citation type="submission" date="2017-07" db="EMBL/GenBank/DDBJ databases">
        <title>Taro Niue Genome Assembly and Annotation.</title>
        <authorList>
            <person name="Atibalentja N."/>
            <person name="Keating K."/>
            <person name="Fields C.J."/>
        </authorList>
    </citation>
    <scope>NUCLEOTIDE SEQUENCE</scope>
    <source>
        <strain evidence="3">Niue_2</strain>
        <tissue evidence="3">Leaf</tissue>
    </source>
</reference>
<dbReference type="PANTHER" id="PTHR46033">
    <property type="entry name" value="PROTEIN MAIN-LIKE 2"/>
    <property type="match status" value="1"/>
</dbReference>
<organism evidence="3 4">
    <name type="scientific">Colocasia esculenta</name>
    <name type="common">Wild taro</name>
    <name type="synonym">Arum esculentum</name>
    <dbReference type="NCBI Taxonomy" id="4460"/>
    <lineage>
        <taxon>Eukaryota</taxon>
        <taxon>Viridiplantae</taxon>
        <taxon>Streptophyta</taxon>
        <taxon>Embryophyta</taxon>
        <taxon>Tracheophyta</taxon>
        <taxon>Spermatophyta</taxon>
        <taxon>Magnoliopsida</taxon>
        <taxon>Liliopsida</taxon>
        <taxon>Araceae</taxon>
        <taxon>Aroideae</taxon>
        <taxon>Colocasieae</taxon>
        <taxon>Colocasia</taxon>
    </lineage>
</organism>
<protein>
    <recommendedName>
        <fullName evidence="2">Aminotransferase-like plant mobile domain-containing protein</fullName>
    </recommendedName>
</protein>
<keyword evidence="1" id="KW-0175">Coiled coil</keyword>
<evidence type="ECO:0000313" key="3">
    <source>
        <dbReference type="EMBL" id="MQL80475.1"/>
    </source>
</evidence>
<accession>A0A843UAG9</accession>
<sequence>MGFGEIFRIERMRVDPALTQALRSRWDAEASAFAFPWGHMIPSLEDVSRITGLRVYGRAVRGYTYPCYQYLAEHLLDLPVERRSSLVPRVALQESLGLCEAGKNAGESEDEYLARLARVSRRELASEPGPQADLDLRCFLVLFLCRLLFATRGDVVHCLFLPLLEDLGEVGGYAWGATFLAHQFDGLSTSERQTSTSGFYPFLQVWAYVHLPALGRGDLTRPGLMPIARRWDSLRDTRHLVDQLERLQEAIDSYPYLDVVWQPYLGEGDEGQPWLAQARPYFGRSVWLHALNLVLPLNLFLTQRSLGLRQTVVEFPIENGERKGKTVKSDVTTDDAYLQAYALKYGGKVYKSARHQVDVTGEIASLRALLQSAQSELVRVRCTGAASASSSRSAGGSPSLLEARLAGAVLRAEEAQRHLEEQERDLQLTTEHAMELQGERDRFRVEA</sequence>
<feature type="domain" description="Aminotransferase-like plant mobile" evidence="2">
    <location>
        <begin position="2"/>
        <end position="345"/>
    </location>
</feature>
<dbReference type="GO" id="GO:0010073">
    <property type="term" value="P:meristem maintenance"/>
    <property type="evidence" value="ECO:0007669"/>
    <property type="project" value="InterPro"/>
</dbReference>
<dbReference type="EMBL" id="NMUH01000509">
    <property type="protein sequence ID" value="MQL80475.1"/>
    <property type="molecule type" value="Genomic_DNA"/>
</dbReference>
<dbReference type="Pfam" id="PF10536">
    <property type="entry name" value="PMD"/>
    <property type="match status" value="1"/>
</dbReference>
<keyword evidence="4" id="KW-1185">Reference proteome</keyword>
<feature type="coiled-coil region" evidence="1">
    <location>
        <begin position="405"/>
        <end position="439"/>
    </location>
</feature>
<name>A0A843UAG9_COLES</name>